<dbReference type="SUPFAM" id="SSF51445">
    <property type="entry name" value="(Trans)glycosidases"/>
    <property type="match status" value="1"/>
</dbReference>
<dbReference type="InterPro" id="IPR033403">
    <property type="entry name" value="DUF5110"/>
</dbReference>
<dbReference type="InterPro" id="IPR051816">
    <property type="entry name" value="Glycosyl_Hydrolase_31"/>
</dbReference>
<comment type="similarity">
    <text evidence="1 2">Belongs to the glycosyl hydrolase 31 family.</text>
</comment>
<evidence type="ECO:0000313" key="6">
    <source>
        <dbReference type="EMBL" id="CAE4576327.1"/>
    </source>
</evidence>
<reference evidence="6" key="1">
    <citation type="submission" date="2021-01" db="EMBL/GenBank/DDBJ databases">
        <authorList>
            <person name="Corre E."/>
            <person name="Pelletier E."/>
            <person name="Niang G."/>
            <person name="Scheremetjew M."/>
            <person name="Finn R."/>
            <person name="Kale V."/>
            <person name="Holt S."/>
            <person name="Cochrane G."/>
            <person name="Meng A."/>
            <person name="Brown T."/>
            <person name="Cohen L."/>
        </authorList>
    </citation>
    <scope>NUCLEOTIDE SEQUENCE</scope>
    <source>
        <strain evidence="6">CCMP3105</strain>
    </source>
</reference>
<evidence type="ECO:0008006" key="7">
    <source>
        <dbReference type="Google" id="ProtNLM"/>
    </source>
</evidence>
<proteinExistence type="inferred from homology"/>
<evidence type="ECO:0000259" key="3">
    <source>
        <dbReference type="Pfam" id="PF01055"/>
    </source>
</evidence>
<gene>
    <name evidence="6" type="ORF">AMON00008_LOCUS15947</name>
</gene>
<keyword evidence="2" id="KW-0326">Glycosidase</keyword>
<evidence type="ECO:0000256" key="1">
    <source>
        <dbReference type="ARBA" id="ARBA00007806"/>
    </source>
</evidence>
<dbReference type="Gene3D" id="3.20.20.80">
    <property type="entry name" value="Glycosidases"/>
    <property type="match status" value="1"/>
</dbReference>
<dbReference type="EMBL" id="HBNR01023819">
    <property type="protein sequence ID" value="CAE4576327.1"/>
    <property type="molecule type" value="Transcribed_RNA"/>
</dbReference>
<evidence type="ECO:0000256" key="2">
    <source>
        <dbReference type="RuleBase" id="RU361185"/>
    </source>
</evidence>
<dbReference type="Pfam" id="PF17137">
    <property type="entry name" value="DUF5110"/>
    <property type="match status" value="1"/>
</dbReference>
<accession>A0A7S4Q967</accession>
<dbReference type="GO" id="GO:0005975">
    <property type="term" value="P:carbohydrate metabolic process"/>
    <property type="evidence" value="ECO:0007669"/>
    <property type="project" value="InterPro"/>
</dbReference>
<dbReference type="GO" id="GO:0004553">
    <property type="term" value="F:hydrolase activity, hydrolyzing O-glycosyl compounds"/>
    <property type="evidence" value="ECO:0007669"/>
    <property type="project" value="InterPro"/>
</dbReference>
<dbReference type="InterPro" id="IPR000322">
    <property type="entry name" value="Glyco_hydro_31_TIM"/>
</dbReference>
<dbReference type="SUPFAM" id="SSF51011">
    <property type="entry name" value="Glycosyl hydrolase domain"/>
    <property type="match status" value="1"/>
</dbReference>
<dbReference type="Pfam" id="PF21365">
    <property type="entry name" value="Glyco_hydro_31_3rd"/>
    <property type="match status" value="1"/>
</dbReference>
<feature type="domain" description="Glycoside hydrolase family 31 TIM barrel" evidence="3">
    <location>
        <begin position="20"/>
        <end position="132"/>
    </location>
</feature>
<dbReference type="InterPro" id="IPR013780">
    <property type="entry name" value="Glyco_hydro_b"/>
</dbReference>
<feature type="domain" description="DUF5110" evidence="4">
    <location>
        <begin position="241"/>
        <end position="301"/>
    </location>
</feature>
<protein>
    <recommendedName>
        <fullName evidence="7">DUF5110 domain-containing protein</fullName>
    </recommendedName>
</protein>
<feature type="domain" description="Glycosyl hydrolase family 31 C-terminal" evidence="5">
    <location>
        <begin position="143"/>
        <end position="224"/>
    </location>
</feature>
<dbReference type="PANTHER" id="PTHR43863">
    <property type="entry name" value="HYDROLASE, PUTATIVE (AFU_ORTHOLOGUE AFUA_1G03140)-RELATED"/>
    <property type="match status" value="1"/>
</dbReference>
<dbReference type="InterPro" id="IPR048395">
    <property type="entry name" value="Glyco_hydro_31_C"/>
</dbReference>
<organism evidence="6">
    <name type="scientific">Alexandrium monilatum</name>
    <dbReference type="NCBI Taxonomy" id="311494"/>
    <lineage>
        <taxon>Eukaryota</taxon>
        <taxon>Sar</taxon>
        <taxon>Alveolata</taxon>
        <taxon>Dinophyceae</taxon>
        <taxon>Gonyaulacales</taxon>
        <taxon>Pyrocystaceae</taxon>
        <taxon>Alexandrium</taxon>
    </lineage>
</organism>
<dbReference type="PANTHER" id="PTHR43863:SF2">
    <property type="entry name" value="MALTASE-GLUCOAMYLASE"/>
    <property type="match status" value="1"/>
</dbReference>
<name>A0A7S4Q967_9DINO</name>
<dbReference type="InterPro" id="IPR017853">
    <property type="entry name" value="GH"/>
</dbReference>
<dbReference type="AlphaFoldDB" id="A0A7S4Q967"/>
<sequence>MTVYVRAPGEVRVRLHPACSIGMARLGAAVWTGDLAHLWEHLARTPGNMLKWALAGAPYVTCDIGGFLPTIREDPDLVVRWYQVGVFMPIMRVHSMINAKPRFPWLWGETHAKVMRQALELRYRLLPYHYSLAHAMYSTGKLWTQPLAMAFPSDIDAAAISTQWMDGELLVAPVLHPSSRKEVYLPAGEWYALNNTIITQGPSRLQGGAELSEVPVFVRRGTVLPLAPVVQHTDALPGGALEVQVYGGADGVFKLVEDDGATTAYESGEVRSTRLAWDDARRTLSWTTRGADAGPQAFRELFVTLFEPSGVQRSSVHPLGQSGSVRLREPASKTKAFLSPEGGASFDSIAKPHIQG</sequence>
<evidence type="ECO:0000259" key="5">
    <source>
        <dbReference type="Pfam" id="PF21365"/>
    </source>
</evidence>
<dbReference type="Gene3D" id="2.60.40.1180">
    <property type="entry name" value="Golgi alpha-mannosidase II"/>
    <property type="match status" value="2"/>
</dbReference>
<dbReference type="Pfam" id="PF01055">
    <property type="entry name" value="Glyco_hydro_31_2nd"/>
    <property type="match status" value="1"/>
</dbReference>
<evidence type="ECO:0000259" key="4">
    <source>
        <dbReference type="Pfam" id="PF17137"/>
    </source>
</evidence>
<keyword evidence="2" id="KW-0378">Hydrolase</keyword>